<dbReference type="SUPFAM" id="SSF56601">
    <property type="entry name" value="beta-lactamase/transpeptidase-like"/>
    <property type="match status" value="1"/>
</dbReference>
<dbReference type="SUPFAM" id="SSF63446">
    <property type="entry name" value="Type I dockerin domain"/>
    <property type="match status" value="1"/>
</dbReference>
<proteinExistence type="predicted"/>
<sequence>MRIFCYLLLLFIIVINLGYPQCAGDVNLDNTVDGADVFIIVNHIFDTDPIEGDGFNNGDINGTTTIDIYDLVAIVNITLLPEDDCAGFLPIDLSLDWQIQEDPSYFDFEVLDEIVNEEIAQLQYIRGIIVIHQGKIVSEQYFNNSSMDQVFNIWSVTKSYISTLIGQVIDEGLIPNQFVTLDSIFVQNSNTSQVTLENLLTMTSGWPENWSYMYIQNTLSFLLNTDFVWPPGSAWFYNNAANHLNSHVINEIASMPPKAYAMENLFPQLGINDPYWNEDQDGVNNGSYDLYLTLRGMVKLGQLYLQDGYSLNDQIISSEWITTATSNQANDWYGYLWWLPGIGYLALGLGGQYIVVVPELDLVIGTHSATESSGWYTDQLLGLIYNQIVPLFDLDQSLNNRGVNFENIIYD</sequence>
<dbReference type="Pfam" id="PF00144">
    <property type="entry name" value="Beta-lactamase"/>
    <property type="match status" value="1"/>
</dbReference>
<dbReference type="Gene3D" id="1.10.1330.10">
    <property type="entry name" value="Dockerin domain"/>
    <property type="match status" value="1"/>
</dbReference>
<feature type="domain" description="Beta-lactamase-related" evidence="1">
    <location>
        <begin position="128"/>
        <end position="372"/>
    </location>
</feature>
<organism evidence="2">
    <name type="scientific">marine metagenome</name>
    <dbReference type="NCBI Taxonomy" id="408172"/>
    <lineage>
        <taxon>unclassified sequences</taxon>
        <taxon>metagenomes</taxon>
        <taxon>ecological metagenomes</taxon>
    </lineage>
</organism>
<name>A0A382ET72_9ZZZZ</name>
<dbReference type="InterPro" id="IPR036439">
    <property type="entry name" value="Dockerin_dom_sf"/>
</dbReference>
<dbReference type="PANTHER" id="PTHR43283:SF7">
    <property type="entry name" value="BETA-LACTAMASE-RELATED DOMAIN-CONTAINING PROTEIN"/>
    <property type="match status" value="1"/>
</dbReference>
<dbReference type="InterPro" id="IPR012338">
    <property type="entry name" value="Beta-lactam/transpept-like"/>
</dbReference>
<accession>A0A382ET72</accession>
<evidence type="ECO:0000313" key="2">
    <source>
        <dbReference type="EMBL" id="SVB53940.1"/>
    </source>
</evidence>
<dbReference type="EMBL" id="UINC01046215">
    <property type="protein sequence ID" value="SVB53940.1"/>
    <property type="molecule type" value="Genomic_DNA"/>
</dbReference>
<dbReference type="Gene3D" id="3.40.710.10">
    <property type="entry name" value="DD-peptidase/beta-lactamase superfamily"/>
    <property type="match status" value="1"/>
</dbReference>
<evidence type="ECO:0000259" key="1">
    <source>
        <dbReference type="Pfam" id="PF00144"/>
    </source>
</evidence>
<dbReference type="AlphaFoldDB" id="A0A382ET72"/>
<dbReference type="InterPro" id="IPR001466">
    <property type="entry name" value="Beta-lactam-related"/>
</dbReference>
<dbReference type="PANTHER" id="PTHR43283">
    <property type="entry name" value="BETA-LACTAMASE-RELATED"/>
    <property type="match status" value="1"/>
</dbReference>
<reference evidence="2" key="1">
    <citation type="submission" date="2018-05" db="EMBL/GenBank/DDBJ databases">
        <authorList>
            <person name="Lanie J.A."/>
            <person name="Ng W.-L."/>
            <person name="Kazmierczak K.M."/>
            <person name="Andrzejewski T.M."/>
            <person name="Davidsen T.M."/>
            <person name="Wayne K.J."/>
            <person name="Tettelin H."/>
            <person name="Glass J.I."/>
            <person name="Rusch D."/>
            <person name="Podicherti R."/>
            <person name="Tsui H.-C.T."/>
            <person name="Winkler M.E."/>
        </authorList>
    </citation>
    <scope>NUCLEOTIDE SEQUENCE</scope>
</reference>
<dbReference type="GO" id="GO:0000272">
    <property type="term" value="P:polysaccharide catabolic process"/>
    <property type="evidence" value="ECO:0007669"/>
    <property type="project" value="InterPro"/>
</dbReference>
<protein>
    <recommendedName>
        <fullName evidence="1">Beta-lactamase-related domain-containing protein</fullName>
    </recommendedName>
</protein>
<dbReference type="CDD" id="cd14256">
    <property type="entry name" value="Dockerin_I"/>
    <property type="match status" value="1"/>
</dbReference>
<dbReference type="InterPro" id="IPR050789">
    <property type="entry name" value="Diverse_Enzym_Activities"/>
</dbReference>
<gene>
    <name evidence="2" type="ORF">METZ01_LOCUS206794</name>
</gene>